<evidence type="ECO:0000313" key="5">
    <source>
        <dbReference type="Proteomes" id="UP000008549"/>
    </source>
</evidence>
<evidence type="ECO:0000313" key="6">
    <source>
        <dbReference type="WormBase" id="CBG19700"/>
    </source>
</evidence>
<keyword evidence="1" id="KW-0479">Metal-binding</keyword>
<sequence length="181" mass="20649">MRKKKEVKVPVINQKGYEMQAEFNVKLMNLLKKGQGSGNVDEVLEKALDLLKNRNQQLVLLDQNPEALKQVERWKALSELSGSSFSASDESRLFAMASLLSKEAPSSSRRQAPPRQFFRGADFGGRHSEIRRFSPAYPYQNGQLRRPQQDVNVGSNFEKRARVQCFSCKEFGHYAPECPNR</sequence>
<dbReference type="GO" id="GO:0019899">
    <property type="term" value="F:enzyme binding"/>
    <property type="evidence" value="ECO:0007669"/>
    <property type="project" value="UniProtKB-ARBA"/>
</dbReference>
<dbReference type="GO" id="GO:0003676">
    <property type="term" value="F:nucleic acid binding"/>
    <property type="evidence" value="ECO:0007669"/>
    <property type="project" value="InterPro"/>
</dbReference>
<dbReference type="GeneID" id="8590619"/>
<reference evidence="4" key="3">
    <citation type="submission" date="2011-10" db="EMBL/GenBank/DDBJ databases">
        <authorList>
            <consortium name="WormBase Consortium"/>
            <person name="Howe K.L."/>
        </authorList>
    </citation>
    <scope>NUCLEOTIDE SEQUENCE</scope>
    <source>
        <strain evidence="4">AF16</strain>
    </source>
</reference>
<gene>
    <name evidence="6" type="ORF">CBG19700</name>
    <name evidence="3 7" type="ORF">CBG24956</name>
    <name evidence="4" type="ORF">CBG_19700</name>
    <name evidence="3" type="ORF">CBG_24956</name>
</gene>
<dbReference type="RefSeq" id="XP_002648615.1">
    <property type="nucleotide sequence ID" value="XM_002648569.1"/>
</dbReference>
<dbReference type="CTD" id="8576706"/>
<dbReference type="WormBase" id="CBG19700">
    <property type="protein sequence ID" value="CBP49218"/>
    <property type="gene ID" value="WBGene00038874"/>
</dbReference>
<dbReference type="KEGG" id="cbr:CBG_19700"/>
<feature type="domain" description="CCHC-type" evidence="2">
    <location>
        <begin position="165"/>
        <end position="180"/>
    </location>
</feature>
<reference evidence="4" key="2">
    <citation type="journal article" date="2011" name="PLoS Genet.">
        <title>Caenorhabditis briggsae recombinant inbred line genotypes reveal inter-strain incompatibility and the evolution of recombination.</title>
        <authorList>
            <person name="Ross J.A."/>
            <person name="Koboldt D.C."/>
            <person name="Staisch J.E."/>
            <person name="Chamberlin H.M."/>
            <person name="Gupta B.P."/>
            <person name="Miller R.D."/>
            <person name="Baird S.E."/>
            <person name="Haag E.S."/>
        </authorList>
    </citation>
    <scope>NUCLEOTIDE SEQUENCE</scope>
    <source>
        <strain evidence="4">AF16</strain>
    </source>
</reference>
<proteinExistence type="predicted"/>
<dbReference type="CTD" id="8590619"/>
<dbReference type="SUPFAM" id="SSF57756">
    <property type="entry name" value="Retrovirus zinc finger-like domains"/>
    <property type="match status" value="1"/>
</dbReference>
<dbReference type="EMBL" id="HE601450">
    <property type="protein sequence ID" value="CAP21442.1"/>
    <property type="molecule type" value="Genomic_DNA"/>
</dbReference>
<dbReference type="InterPro" id="IPR001878">
    <property type="entry name" value="Znf_CCHC"/>
</dbReference>
<dbReference type="SMART" id="SM00343">
    <property type="entry name" value="ZnF_C2HC"/>
    <property type="match status" value="1"/>
</dbReference>
<dbReference type="Proteomes" id="UP000008549">
    <property type="component" value="Unassembled WGS sequence"/>
</dbReference>
<dbReference type="FunCoup" id="G2J702">
    <property type="interactions" value="307"/>
</dbReference>
<dbReference type="HOGENOM" id="CLU_107297_0_0_1"/>
<name>G2J702_CAEBR</name>
<keyword evidence="5" id="KW-1185">Reference proteome</keyword>
<evidence type="ECO:0000259" key="2">
    <source>
        <dbReference type="PROSITE" id="PS50158"/>
    </source>
</evidence>
<dbReference type="STRING" id="6238.G2J702"/>
<dbReference type="GO" id="GO:0008270">
    <property type="term" value="F:zinc ion binding"/>
    <property type="evidence" value="ECO:0007669"/>
    <property type="project" value="UniProtKB-KW"/>
</dbReference>
<keyword evidence="1" id="KW-0862">Zinc</keyword>
<dbReference type="PROSITE" id="PS50158">
    <property type="entry name" value="ZF_CCHC"/>
    <property type="match status" value="1"/>
</dbReference>
<dbReference type="AlphaFoldDB" id="G2J702"/>
<evidence type="ECO:0000313" key="4">
    <source>
        <dbReference type="EMBL" id="CAP36903.1"/>
    </source>
</evidence>
<dbReference type="RefSeq" id="XP_002634713.1">
    <property type="nucleotide sequence ID" value="XM_002634667.1"/>
</dbReference>
<accession>G2J702</accession>
<organism evidence="4">
    <name type="scientific">Caenorhabditis briggsae</name>
    <dbReference type="NCBI Taxonomy" id="6238"/>
    <lineage>
        <taxon>Eukaryota</taxon>
        <taxon>Metazoa</taxon>
        <taxon>Ecdysozoa</taxon>
        <taxon>Nematoda</taxon>
        <taxon>Chromadorea</taxon>
        <taxon>Rhabditida</taxon>
        <taxon>Rhabditina</taxon>
        <taxon>Rhabditomorpha</taxon>
        <taxon>Rhabditoidea</taxon>
        <taxon>Rhabditidae</taxon>
        <taxon>Peloderinae</taxon>
        <taxon>Caenorhabditis</taxon>
    </lineage>
</organism>
<feature type="non-terminal residue" evidence="4">
    <location>
        <position position="181"/>
    </location>
</feature>
<dbReference type="WormBase" id="CBG24956">
    <property type="protein sequence ID" value="CBP25152"/>
    <property type="gene ID" value="WBGene00042945"/>
</dbReference>
<dbReference type="GO" id="GO:0005737">
    <property type="term" value="C:cytoplasm"/>
    <property type="evidence" value="ECO:0007669"/>
    <property type="project" value="UniProtKB-ARBA"/>
</dbReference>
<dbReference type="GeneID" id="8576706"/>
<dbReference type="OMA" id="EGHEMAD"/>
<protein>
    <submittedName>
        <fullName evidence="4">Protein CBG19700</fullName>
    </submittedName>
    <submittedName>
        <fullName evidence="3">Protein CBG24956</fullName>
    </submittedName>
</protein>
<reference evidence="4" key="1">
    <citation type="journal article" date="2003" name="PLoS Biol.">
        <title>The genome sequence of Caenorhabditis briggsae: a platform for comparative genomics.</title>
        <authorList>
            <person name="Stein L.D."/>
            <person name="Bao Z."/>
            <person name="Blasiar D."/>
            <person name="Blumenthal T."/>
            <person name="Brent M.R."/>
            <person name="Chen N."/>
            <person name="Chinwalla A."/>
            <person name="Clarke L."/>
            <person name="Clee C."/>
            <person name="Coghlan A."/>
            <person name="Coulson A."/>
            <person name="D'Eustachio P."/>
            <person name="Fitch D.H."/>
            <person name="Fulton L.A."/>
            <person name="Fulton R.E."/>
            <person name="Griffiths-Jones S."/>
            <person name="Harris T.W."/>
            <person name="Hillier L.W."/>
            <person name="Kamath R."/>
            <person name="Kuwabara P.E."/>
            <person name="Mardis E.R."/>
            <person name="Marra M.A."/>
            <person name="Miner T.L."/>
            <person name="Minx P."/>
            <person name="Mullikin J.C."/>
            <person name="Plumb R.W."/>
            <person name="Rogers J."/>
            <person name="Schein J.E."/>
            <person name="Sohrmann M."/>
            <person name="Spieth J."/>
            <person name="Stajich J.E."/>
            <person name="Wei C."/>
            <person name="Willey D."/>
            <person name="Wilson R.K."/>
            <person name="Durbin R."/>
            <person name="Waterston R.H."/>
        </authorList>
    </citation>
    <scope>NUCLEOTIDE SEQUENCE [LARGE SCALE GENOMIC DNA]</scope>
    <source>
        <strain evidence="4">AF16</strain>
    </source>
</reference>
<evidence type="ECO:0000256" key="1">
    <source>
        <dbReference type="PROSITE-ProRule" id="PRU00047"/>
    </source>
</evidence>
<evidence type="ECO:0000313" key="3">
    <source>
        <dbReference type="EMBL" id="CAP21442.1"/>
    </source>
</evidence>
<evidence type="ECO:0000313" key="7">
    <source>
        <dbReference type="WormBase" id="CBG24956"/>
    </source>
</evidence>
<dbReference type="KEGG" id="cbr:CBG_24956"/>
<dbReference type="Pfam" id="PF00098">
    <property type="entry name" value="zf-CCHC"/>
    <property type="match status" value="1"/>
</dbReference>
<keyword evidence="1" id="KW-0863">Zinc-finger</keyword>
<dbReference type="Gene3D" id="4.10.60.10">
    <property type="entry name" value="Zinc finger, CCHC-type"/>
    <property type="match status" value="1"/>
</dbReference>
<dbReference type="InterPro" id="IPR036875">
    <property type="entry name" value="Znf_CCHC_sf"/>
</dbReference>
<dbReference type="EMBL" id="HE600934">
    <property type="protein sequence ID" value="CAP36903.1"/>
    <property type="molecule type" value="Genomic_DNA"/>
</dbReference>
<dbReference type="eggNOG" id="ENOG502TJIF">
    <property type="taxonomic scope" value="Eukaryota"/>
</dbReference>